<proteinExistence type="predicted"/>
<evidence type="ECO:0000313" key="3">
    <source>
        <dbReference type="Proteomes" id="UP000321304"/>
    </source>
</evidence>
<evidence type="ECO:0000256" key="1">
    <source>
        <dbReference type="SAM" id="MobiDB-lite"/>
    </source>
</evidence>
<reference evidence="2 3" key="1">
    <citation type="submission" date="2019-06" db="EMBL/GenBank/DDBJ databases">
        <title>Genomic Encyclopedia of Type Strains, Phase IV (KMG-V): Genome sequencing to study the core and pangenomes of soil and plant-associated prokaryotes.</title>
        <authorList>
            <person name="Whitman W."/>
        </authorList>
    </citation>
    <scope>NUCLEOTIDE SEQUENCE [LARGE SCALE GENOMIC DNA]</scope>
    <source>
        <strain evidence="2 3">BR 10355</strain>
    </source>
</reference>
<feature type="region of interest" description="Disordered" evidence="1">
    <location>
        <begin position="1"/>
        <end position="93"/>
    </location>
</feature>
<dbReference type="Proteomes" id="UP000321304">
    <property type="component" value="Unassembled WGS sequence"/>
</dbReference>
<comment type="caution">
    <text evidence="2">The sequence shown here is derived from an EMBL/GenBank/DDBJ whole genome shotgun (WGS) entry which is preliminary data.</text>
</comment>
<dbReference type="AlphaFoldDB" id="A0A560KVK9"/>
<keyword evidence="3" id="KW-1185">Reference proteome</keyword>
<evidence type="ECO:0000313" key="2">
    <source>
        <dbReference type="EMBL" id="TWB87288.1"/>
    </source>
</evidence>
<accession>A0A560KVK9</accession>
<dbReference type="EMBL" id="VITY01000022">
    <property type="protein sequence ID" value="TWB87288.1"/>
    <property type="molecule type" value="Genomic_DNA"/>
</dbReference>
<name>A0A560KVK9_9BRAD</name>
<sequence length="266" mass="27980">MTDNSNVADCPAATEARCGCASDPTPQDKAAAGQRPEEQAGHCAPMDISKAADCTETGPGECAGDTPSLRVWDRDSASGPPTLTDDQRRAHESASEQLSIANEIVAEGTSDFEDPRAEREVASHAESPFLDGVLLSTDVDAGTEHQDVPPVGRARWWAWTAALLSANGALGAFETLVGRLGGATVRALSGHPNSARDLDTAMAAHAAVNLALGLVAAARAGLHVWRGRGDPEAYGAGFRGRRNRRPLRWREPLPCPQVRSRVSCSA</sequence>
<gene>
    <name evidence="2" type="ORF">FBZ93_12269</name>
</gene>
<organism evidence="2 3">
    <name type="scientific">Bradyrhizobium macuxiense</name>
    <dbReference type="NCBI Taxonomy" id="1755647"/>
    <lineage>
        <taxon>Bacteria</taxon>
        <taxon>Pseudomonadati</taxon>
        <taxon>Pseudomonadota</taxon>
        <taxon>Alphaproteobacteria</taxon>
        <taxon>Hyphomicrobiales</taxon>
        <taxon>Nitrobacteraceae</taxon>
        <taxon>Bradyrhizobium</taxon>
    </lineage>
</organism>
<protein>
    <submittedName>
        <fullName evidence="2">Uncharacterized protein</fullName>
    </submittedName>
</protein>